<dbReference type="Pfam" id="PF26093">
    <property type="entry name" value="HTH_TGH"/>
    <property type="match status" value="1"/>
</dbReference>
<evidence type="ECO:0000256" key="1">
    <source>
        <dbReference type="SAM" id="MobiDB-lite"/>
    </source>
</evidence>
<dbReference type="PANTHER" id="PTHR13384">
    <property type="entry name" value="G PATCH DOMAIN-CONTAINING PROTEIN 1"/>
    <property type="match status" value="1"/>
</dbReference>
<dbReference type="STRING" id="104452.A0A0L7K359"/>
<organism evidence="2 3">
    <name type="scientific">Operophtera brumata</name>
    <name type="common">Winter moth</name>
    <name type="synonym">Phalaena brumata</name>
    <dbReference type="NCBI Taxonomy" id="104452"/>
    <lineage>
        <taxon>Eukaryota</taxon>
        <taxon>Metazoa</taxon>
        <taxon>Ecdysozoa</taxon>
        <taxon>Arthropoda</taxon>
        <taxon>Hexapoda</taxon>
        <taxon>Insecta</taxon>
        <taxon>Pterygota</taxon>
        <taxon>Neoptera</taxon>
        <taxon>Endopterygota</taxon>
        <taxon>Lepidoptera</taxon>
        <taxon>Glossata</taxon>
        <taxon>Ditrysia</taxon>
        <taxon>Geometroidea</taxon>
        <taxon>Geometridae</taxon>
        <taxon>Larentiinae</taxon>
        <taxon>Operophtera</taxon>
    </lineage>
</organism>
<proteinExistence type="predicted"/>
<dbReference type="GO" id="GO:0003723">
    <property type="term" value="F:RNA binding"/>
    <property type="evidence" value="ECO:0007669"/>
    <property type="project" value="TreeGrafter"/>
</dbReference>
<dbReference type="PANTHER" id="PTHR13384:SF19">
    <property type="entry name" value="G PATCH DOMAIN-CONTAINING PROTEIN 1"/>
    <property type="match status" value="1"/>
</dbReference>
<dbReference type="EMBL" id="JTDY01012883">
    <property type="protein sequence ID" value="KOB52221.1"/>
    <property type="molecule type" value="Genomic_DNA"/>
</dbReference>
<keyword evidence="3" id="KW-1185">Reference proteome</keyword>
<reference evidence="2 3" key="1">
    <citation type="journal article" date="2015" name="Genome Biol. Evol.">
        <title>The genome of winter moth (Operophtera brumata) provides a genomic perspective on sexual dimorphism and phenology.</title>
        <authorList>
            <person name="Derks M.F."/>
            <person name="Smit S."/>
            <person name="Salis L."/>
            <person name="Schijlen E."/>
            <person name="Bossers A."/>
            <person name="Mateman C."/>
            <person name="Pijl A.S."/>
            <person name="de Ridder D."/>
            <person name="Groenen M.A."/>
            <person name="Visser M.E."/>
            <person name="Megens H.J."/>
        </authorList>
    </citation>
    <scope>NUCLEOTIDE SEQUENCE [LARGE SCALE GENOMIC DNA]</scope>
    <source>
        <strain evidence="2">WM2013NL</strain>
        <tissue evidence="2">Head and thorax</tissue>
    </source>
</reference>
<feature type="compositionally biased region" description="Basic and acidic residues" evidence="1">
    <location>
        <begin position="372"/>
        <end position="383"/>
    </location>
</feature>
<evidence type="ECO:0000313" key="2">
    <source>
        <dbReference type="EMBL" id="KOB52221.1"/>
    </source>
</evidence>
<feature type="compositionally biased region" description="Polar residues" evidence="1">
    <location>
        <begin position="174"/>
        <end position="183"/>
    </location>
</feature>
<feature type="compositionally biased region" description="Basic and acidic residues" evidence="1">
    <location>
        <begin position="355"/>
        <end position="365"/>
    </location>
</feature>
<comment type="caution">
    <text evidence="2">The sequence shown here is derived from an EMBL/GenBank/DDBJ whole genome shotgun (WGS) entry which is preliminary data.</text>
</comment>
<dbReference type="Proteomes" id="UP000037510">
    <property type="component" value="Unassembled WGS sequence"/>
</dbReference>
<evidence type="ECO:0000313" key="3">
    <source>
        <dbReference type="Proteomes" id="UP000037510"/>
    </source>
</evidence>
<dbReference type="AlphaFoldDB" id="A0A0L7K359"/>
<accession>A0A0L7K359</accession>
<feature type="compositionally biased region" description="Basic and acidic residues" evidence="1">
    <location>
        <begin position="323"/>
        <end position="341"/>
    </location>
</feature>
<protein>
    <submittedName>
        <fullName evidence="2">G patch domain-containing protein 1</fullName>
    </submittedName>
</protein>
<feature type="region of interest" description="Disordered" evidence="1">
    <location>
        <begin position="171"/>
        <end position="218"/>
    </location>
</feature>
<dbReference type="GO" id="GO:0005634">
    <property type="term" value="C:nucleus"/>
    <property type="evidence" value="ECO:0007669"/>
    <property type="project" value="TreeGrafter"/>
</dbReference>
<feature type="region of interest" description="Disordered" evidence="1">
    <location>
        <begin position="323"/>
        <end position="400"/>
    </location>
</feature>
<sequence length="400" mass="45515">MTKSPTEVIDMTSKKELNPADYISIKDSGRELTNVFKPFVTNPKKQARYEMYCEKGVLERDGDMDNLKEWERERELVEFEQAAKLYRPLTGLMGDSIKVGSATAEQAAAAARGVYGVMTRAHAAWRPDTVVCKRFNIPEPNVTRLEPKEDERPKVSYSVFSYMESSVHDKSSFTKEQGTFSGSKSHRHHTDTDPKTGTTGQNPQSTNQVPETTKHTAQPMPVEKISEQTNPYKRITVAELFMKESEDSKKQGKEVTETIEKFDKIDLYKSIFLSDSEDETEDPKTVENTQEKLDFVEVPKNLVRNNSPPRGIFANIDFDELNSWRRTDDKPDKATEIKPEDNEMQVETYGPKIPDSLKQRLESGKSDPYPHTNKDSKGDDLKDVQLINSSSDDSWVDAKH</sequence>
<gene>
    <name evidence="2" type="ORF">OBRU01_26284</name>
</gene>
<feature type="compositionally biased region" description="Polar residues" evidence="1">
    <location>
        <begin position="195"/>
        <end position="211"/>
    </location>
</feature>
<name>A0A0L7K359_OPEBR</name>
<feature type="non-terminal residue" evidence="2">
    <location>
        <position position="400"/>
    </location>
</feature>